<feature type="transmembrane region" description="Helical" evidence="12">
    <location>
        <begin position="134"/>
        <end position="153"/>
    </location>
</feature>
<evidence type="ECO:0000313" key="14">
    <source>
        <dbReference type="Proteomes" id="UP000054051"/>
    </source>
</evidence>
<evidence type="ECO:0000256" key="3">
    <source>
        <dbReference type="ARBA" id="ARBA00022692"/>
    </source>
</evidence>
<dbReference type="STRING" id="1070319.CAGGBEG34_60003"/>
<dbReference type="GO" id="GO:0016020">
    <property type="term" value="C:membrane"/>
    <property type="evidence" value="ECO:0007669"/>
    <property type="project" value="UniProtKB-SubCell"/>
</dbReference>
<keyword evidence="5 12" id="KW-1133">Transmembrane helix</keyword>
<dbReference type="GO" id="GO:0006784">
    <property type="term" value="P:heme A biosynthetic process"/>
    <property type="evidence" value="ECO:0007669"/>
    <property type="project" value="InterPro"/>
</dbReference>
<dbReference type="PANTHER" id="PTHR35457:SF1">
    <property type="entry name" value="HEME A SYNTHASE"/>
    <property type="match status" value="1"/>
</dbReference>
<feature type="transmembrane region" description="Helical" evidence="12">
    <location>
        <begin position="271"/>
        <end position="289"/>
    </location>
</feature>
<evidence type="ECO:0000256" key="6">
    <source>
        <dbReference type="ARBA" id="ARBA00023002"/>
    </source>
</evidence>
<dbReference type="InterPro" id="IPR050450">
    <property type="entry name" value="COX15/CtaA_HemeA_synthase"/>
</dbReference>
<protein>
    <submittedName>
        <fullName evidence="13">Cytochrome oxidase assembly</fullName>
    </submittedName>
</protein>
<keyword evidence="10" id="KW-1015">Disulfide bond</keyword>
<organism evidence="13 14">
    <name type="scientific">Candidatus Glomeribacter gigasporarum BEG34</name>
    <dbReference type="NCBI Taxonomy" id="1070319"/>
    <lineage>
        <taxon>Bacteria</taxon>
        <taxon>Pseudomonadati</taxon>
        <taxon>Pseudomonadota</taxon>
        <taxon>Betaproteobacteria</taxon>
        <taxon>Burkholderiales</taxon>
        <taxon>Burkholderiaceae</taxon>
        <taxon>Candidatus Glomeribacter</taxon>
    </lineage>
</organism>
<gene>
    <name evidence="13" type="primary">CtaA</name>
    <name evidence="13" type="ORF">CAGGBEG34_60003</name>
</gene>
<keyword evidence="2" id="KW-1003">Cell membrane</keyword>
<evidence type="ECO:0000256" key="5">
    <source>
        <dbReference type="ARBA" id="ARBA00022989"/>
    </source>
</evidence>
<feature type="transmembrane region" description="Helical" evidence="12">
    <location>
        <begin position="202"/>
        <end position="219"/>
    </location>
</feature>
<evidence type="ECO:0000256" key="9">
    <source>
        <dbReference type="ARBA" id="ARBA00023136"/>
    </source>
</evidence>
<evidence type="ECO:0000256" key="10">
    <source>
        <dbReference type="ARBA" id="ARBA00023157"/>
    </source>
</evidence>
<comment type="subcellular location">
    <subcellularLocation>
        <location evidence="1">Membrane</location>
        <topology evidence="1">Multi-pass membrane protein</topology>
    </subcellularLocation>
</comment>
<dbReference type="RefSeq" id="WP_006683314.1">
    <property type="nucleotide sequence ID" value="NZ_CAFB01000091.1"/>
</dbReference>
<feature type="transmembrane region" description="Helical" evidence="12">
    <location>
        <begin position="30"/>
        <end position="50"/>
    </location>
</feature>
<comment type="caution">
    <text evidence="13">The sequence shown here is derived from an EMBL/GenBank/DDBJ whole genome shotgun (WGS) entry which is preliminary data.</text>
</comment>
<keyword evidence="3 12" id="KW-0812">Transmembrane</keyword>
<evidence type="ECO:0000256" key="8">
    <source>
        <dbReference type="ARBA" id="ARBA00023133"/>
    </source>
</evidence>
<name>G2JBW9_9BURK</name>
<keyword evidence="9 12" id="KW-0472">Membrane</keyword>
<feature type="transmembrane region" description="Helical" evidence="12">
    <location>
        <begin position="159"/>
        <end position="181"/>
    </location>
</feature>
<keyword evidence="6" id="KW-0560">Oxidoreductase</keyword>
<keyword evidence="14" id="KW-1185">Reference proteome</keyword>
<dbReference type="eggNOG" id="COG1612">
    <property type="taxonomic scope" value="Bacteria"/>
</dbReference>
<dbReference type="GO" id="GO:0046872">
    <property type="term" value="F:metal ion binding"/>
    <property type="evidence" value="ECO:0007669"/>
    <property type="project" value="UniProtKB-KW"/>
</dbReference>
<dbReference type="Pfam" id="PF02628">
    <property type="entry name" value="COX15-CtaA"/>
    <property type="match status" value="1"/>
</dbReference>
<reference evidence="13 14" key="1">
    <citation type="submission" date="2011-08" db="EMBL/GenBank/DDBJ databases">
        <title>The genome of the obligate endobacterium of an arbuscular mycorrhizal fungus reveals an interphylum network of nutritional interactions.</title>
        <authorList>
            <person name="Ghignone S."/>
            <person name="Salvioli A."/>
            <person name="Anca I."/>
            <person name="Lumini E."/>
            <person name="Ortu G."/>
            <person name="Petiti L."/>
            <person name="Cruveiller S."/>
            <person name="Bianciotto V."/>
            <person name="Piffanelli P."/>
            <person name="Lanfranco L."/>
            <person name="Bonfante P."/>
        </authorList>
    </citation>
    <scope>NUCLEOTIDE SEQUENCE [LARGE SCALE GENOMIC DNA]</scope>
    <source>
        <strain evidence="13 14">BEG34</strain>
    </source>
</reference>
<dbReference type="AlphaFoldDB" id="G2JBW9"/>
<feature type="transmembrane region" description="Helical" evidence="12">
    <location>
        <begin position="301"/>
        <end position="321"/>
    </location>
</feature>
<evidence type="ECO:0000256" key="7">
    <source>
        <dbReference type="ARBA" id="ARBA00023004"/>
    </source>
</evidence>
<comment type="pathway">
    <text evidence="11">Porphyrin-containing compound metabolism.</text>
</comment>
<evidence type="ECO:0000313" key="13">
    <source>
        <dbReference type="EMBL" id="CCD30275.1"/>
    </source>
</evidence>
<feature type="transmembrane region" description="Helical" evidence="12">
    <location>
        <begin position="327"/>
        <end position="347"/>
    </location>
</feature>
<dbReference type="EMBL" id="CAFB01000091">
    <property type="protein sequence ID" value="CCD30275.1"/>
    <property type="molecule type" value="Genomic_DNA"/>
</dbReference>
<accession>G2JBW9</accession>
<evidence type="ECO:0000256" key="12">
    <source>
        <dbReference type="SAM" id="Phobius"/>
    </source>
</evidence>
<dbReference type="Proteomes" id="UP000054051">
    <property type="component" value="Unassembled WGS sequence"/>
</dbReference>
<feature type="transmembrane region" description="Helical" evidence="12">
    <location>
        <begin position="6"/>
        <end position="23"/>
    </location>
</feature>
<dbReference type="InterPro" id="IPR003780">
    <property type="entry name" value="COX15/CtaA_fam"/>
</dbReference>
<sequence>MLILQLGLIGAAIAFLPLAWVWLRSGAGKFGTLVWVAAFLTLDLILLGSFTRLADAGLGCPDWPGCYGTASPLHAHQDIRAAQALWPNGPVTLMKAWIEMLHRYLALALGALLIVITVIAWLKHRQPRISPAWPFVLLALIGVQGAFGAWTVTLKLQPLIVTLHLLLGLTLFGALACFAIACTPFTDRIPFQAPRGQRATRAGLALLIVQIALGGWMSSNYATLACPDFPTCLGAWLPAMDFKHGFQLWRALGRTANGAYLTHDALVAIHWTHRAFACILAIYLIWLGLRLRRCRALRPEANGLMLALGAQFATGLATVALKSPLMIAWLHSAGSAALLWLMIMLNTRRRFAQSRWRRCASLPYELYCLRRRALPARLCETPRAFFSRFARGASAKTV</sequence>
<evidence type="ECO:0000256" key="4">
    <source>
        <dbReference type="ARBA" id="ARBA00022723"/>
    </source>
</evidence>
<evidence type="ECO:0000256" key="1">
    <source>
        <dbReference type="ARBA" id="ARBA00004141"/>
    </source>
</evidence>
<evidence type="ECO:0000256" key="11">
    <source>
        <dbReference type="ARBA" id="ARBA00023444"/>
    </source>
</evidence>
<keyword evidence="4" id="KW-0479">Metal-binding</keyword>
<proteinExistence type="predicted"/>
<dbReference type="OrthoDB" id="1447144at2"/>
<feature type="transmembrane region" description="Helical" evidence="12">
    <location>
        <begin position="104"/>
        <end position="122"/>
    </location>
</feature>
<keyword evidence="7" id="KW-0408">Iron</keyword>
<dbReference type="PANTHER" id="PTHR35457">
    <property type="entry name" value="HEME A SYNTHASE"/>
    <property type="match status" value="1"/>
</dbReference>
<evidence type="ECO:0000256" key="2">
    <source>
        <dbReference type="ARBA" id="ARBA00022475"/>
    </source>
</evidence>
<keyword evidence="8" id="KW-0350">Heme biosynthesis</keyword>
<dbReference type="GO" id="GO:0016491">
    <property type="term" value="F:oxidoreductase activity"/>
    <property type="evidence" value="ECO:0007669"/>
    <property type="project" value="UniProtKB-KW"/>
</dbReference>